<reference evidence="1 2" key="1">
    <citation type="submission" date="2023-07" db="EMBL/GenBank/DDBJ databases">
        <title>Genomic Encyclopedia of Type Strains, Phase IV (KMG-IV): sequencing the most valuable type-strain genomes for metagenomic binning, comparative biology and taxonomic classification.</title>
        <authorList>
            <person name="Goeker M."/>
        </authorList>
    </citation>
    <scope>NUCLEOTIDE SEQUENCE [LARGE SCALE GENOMIC DNA]</scope>
    <source>
        <strain evidence="1 2">DSM 1111</strain>
    </source>
</reference>
<dbReference type="EMBL" id="JAUSUW010000014">
    <property type="protein sequence ID" value="MDQ0422933.1"/>
    <property type="molecule type" value="Genomic_DNA"/>
</dbReference>
<dbReference type="PANTHER" id="PTHR18901:SF38">
    <property type="entry name" value="PSEUDOURIDINE-5'-PHOSPHATASE"/>
    <property type="match status" value="1"/>
</dbReference>
<dbReference type="Gene3D" id="1.10.150.240">
    <property type="entry name" value="Putative phosphatase, domain 2"/>
    <property type="match status" value="1"/>
</dbReference>
<dbReference type="InterPro" id="IPR023198">
    <property type="entry name" value="PGP-like_dom2"/>
</dbReference>
<dbReference type="InterPro" id="IPR036412">
    <property type="entry name" value="HAD-like_sf"/>
</dbReference>
<dbReference type="PANTHER" id="PTHR18901">
    <property type="entry name" value="2-DEOXYGLUCOSE-6-PHOSPHATE PHOSPHATASE 2"/>
    <property type="match status" value="1"/>
</dbReference>
<organism evidence="1 2">
    <name type="scientific">Peteryoungia aggregata LMG 23059</name>
    <dbReference type="NCBI Taxonomy" id="1368425"/>
    <lineage>
        <taxon>Bacteria</taxon>
        <taxon>Pseudomonadati</taxon>
        <taxon>Pseudomonadota</taxon>
        <taxon>Alphaproteobacteria</taxon>
        <taxon>Hyphomicrobiales</taxon>
        <taxon>Rhizobiaceae</taxon>
        <taxon>Peteryoungia</taxon>
    </lineage>
</organism>
<name>A0ABU0GCV6_9HYPH</name>
<dbReference type="GO" id="GO:0016787">
    <property type="term" value="F:hydrolase activity"/>
    <property type="evidence" value="ECO:0007669"/>
    <property type="project" value="UniProtKB-KW"/>
</dbReference>
<dbReference type="RefSeq" id="WP_307376116.1">
    <property type="nucleotide sequence ID" value="NZ_JAUSUW010000014.1"/>
</dbReference>
<evidence type="ECO:0000313" key="2">
    <source>
        <dbReference type="Proteomes" id="UP001238496"/>
    </source>
</evidence>
<dbReference type="PRINTS" id="PR00413">
    <property type="entry name" value="HADHALOGNASE"/>
</dbReference>
<comment type="caution">
    <text evidence="1">The sequence shown here is derived from an EMBL/GenBank/DDBJ whole genome shotgun (WGS) entry which is preliminary data.</text>
</comment>
<dbReference type="Proteomes" id="UP001238496">
    <property type="component" value="Unassembled WGS sequence"/>
</dbReference>
<dbReference type="SFLD" id="SFLDG01135">
    <property type="entry name" value="C1.5.6:_HAD__Beta-PGM__Phospha"/>
    <property type="match status" value="1"/>
</dbReference>
<dbReference type="InterPro" id="IPR023214">
    <property type="entry name" value="HAD_sf"/>
</dbReference>
<proteinExistence type="predicted"/>
<keyword evidence="2" id="KW-1185">Reference proteome</keyword>
<dbReference type="Gene3D" id="3.40.50.1000">
    <property type="entry name" value="HAD superfamily/HAD-like"/>
    <property type="match status" value="1"/>
</dbReference>
<keyword evidence="1" id="KW-0378">Hydrolase</keyword>
<protein>
    <submittedName>
        <fullName evidence="1">HAD superfamily hydrolase (TIGR01509 family)</fullName>
    </submittedName>
</protein>
<accession>A0ABU0GCV6</accession>
<dbReference type="SFLD" id="SFLDS00003">
    <property type="entry name" value="Haloacid_Dehalogenase"/>
    <property type="match status" value="1"/>
</dbReference>
<dbReference type="NCBIfam" id="TIGR01509">
    <property type="entry name" value="HAD-SF-IA-v3"/>
    <property type="match status" value="1"/>
</dbReference>
<dbReference type="Pfam" id="PF00702">
    <property type="entry name" value="Hydrolase"/>
    <property type="match status" value="1"/>
</dbReference>
<dbReference type="SFLD" id="SFLDG01129">
    <property type="entry name" value="C1.5:_HAD__Beta-PGM__Phosphata"/>
    <property type="match status" value="1"/>
</dbReference>
<dbReference type="CDD" id="cd07505">
    <property type="entry name" value="HAD_BPGM-like"/>
    <property type="match status" value="1"/>
</dbReference>
<sequence>MIHLPRPPKAVVFDMDGLLLDTEIHYRASVISAARERSLPIDERVYEGMMGQPWTGISALFKRTWGHDFDADGFRVLWLEHFHALLEKDLRLKEGVVELLDLLDALGLPRAIATSSAHHQVEHHLAGFDLIRRFDAVVAHGDYLRGKPAPDPYLVAAERLGVAPQDCLALEDSHNGIRSAHAAGMMAVMVPDLLAPTDEIEALCAHVARDLTECMRFFAVAEAG</sequence>
<dbReference type="InterPro" id="IPR006439">
    <property type="entry name" value="HAD-SF_hydro_IA"/>
</dbReference>
<dbReference type="SUPFAM" id="SSF56784">
    <property type="entry name" value="HAD-like"/>
    <property type="match status" value="1"/>
</dbReference>
<evidence type="ECO:0000313" key="1">
    <source>
        <dbReference type="EMBL" id="MDQ0422933.1"/>
    </source>
</evidence>
<gene>
    <name evidence="1" type="ORF">J2045_003983</name>
</gene>